<feature type="domain" description="Ndc10" evidence="1">
    <location>
        <begin position="128"/>
        <end position="307"/>
    </location>
</feature>
<evidence type="ECO:0000313" key="2">
    <source>
        <dbReference type="EMBL" id="KDO19099.1"/>
    </source>
</evidence>
<dbReference type="GO" id="GO:0003677">
    <property type="term" value="F:DNA binding"/>
    <property type="evidence" value="ECO:0007669"/>
    <property type="project" value="InterPro"/>
</dbReference>
<dbReference type="Pfam" id="PF16787">
    <property type="entry name" value="NDC10_II"/>
    <property type="match status" value="1"/>
</dbReference>
<protein>
    <recommendedName>
        <fullName evidence="1">Ndc10 domain-containing protein</fullName>
    </recommendedName>
</protein>
<evidence type="ECO:0000313" key="3">
    <source>
        <dbReference type="Proteomes" id="UP000030745"/>
    </source>
</evidence>
<dbReference type="AlphaFoldDB" id="A0A067BKV8"/>
<dbReference type="InterPro" id="IPR031872">
    <property type="entry name" value="NDC10_II"/>
</dbReference>
<proteinExistence type="predicted"/>
<keyword evidence="3" id="KW-1185">Reference proteome</keyword>
<dbReference type="RefSeq" id="XP_012210202.1">
    <property type="nucleotide sequence ID" value="XM_012354812.1"/>
</dbReference>
<dbReference type="OrthoDB" id="120763at2759"/>
<dbReference type="VEuPathDB" id="FungiDB:SPRG_15578"/>
<gene>
    <name evidence="2" type="ORF">SPRG_15578</name>
</gene>
<dbReference type="STRING" id="695850.A0A067BKV8"/>
<sequence length="309" mass="34873">MLRPSAADVQEAALAFAMQRSAMETYEMAADKRPKATKAAYSAKAQEYVDWFKAKPGNANKLPLVDAQTLHYFIKDKVIGRTARPKTKKDTGAGSTKESTKVIGYATVKQYVNAIVDLYQEQVRQRANTNPHPRNNLVKTLLKQVSLAEDERKRANYEDRGAGTLIDGYTTQEQLSQIAKHYWTPASFFGVRLRDWLAFALSHYYLLRGETARMLELADLQSVQLENEGTSKCVAVIAVQRQGKTNQHGRVELAVCLRAKDVSVCPQAAMACYLFWRWHVEGEPFPVMTTSADWYGYKLLKSGKNPKKR</sequence>
<dbReference type="Gene3D" id="1.10.443.20">
    <property type="entry name" value="Centromere DNA-binding protein complex CBF3 subunit, domain 2"/>
    <property type="match status" value="1"/>
</dbReference>
<accession>A0A067BKV8</accession>
<evidence type="ECO:0000259" key="1">
    <source>
        <dbReference type="Pfam" id="PF16787"/>
    </source>
</evidence>
<name>A0A067BKV8_SAPPC</name>
<reference evidence="2 3" key="1">
    <citation type="journal article" date="2013" name="PLoS Genet.">
        <title>Distinctive expansion of potential virulence genes in the genome of the oomycete fish pathogen Saprolegnia parasitica.</title>
        <authorList>
            <person name="Jiang R.H."/>
            <person name="de Bruijn I."/>
            <person name="Haas B.J."/>
            <person name="Belmonte R."/>
            <person name="Lobach L."/>
            <person name="Christie J."/>
            <person name="van den Ackerveken G."/>
            <person name="Bottin A."/>
            <person name="Bulone V."/>
            <person name="Diaz-Moreno S.M."/>
            <person name="Dumas B."/>
            <person name="Fan L."/>
            <person name="Gaulin E."/>
            <person name="Govers F."/>
            <person name="Grenville-Briggs L.J."/>
            <person name="Horner N.R."/>
            <person name="Levin J.Z."/>
            <person name="Mammella M."/>
            <person name="Meijer H.J."/>
            <person name="Morris P."/>
            <person name="Nusbaum C."/>
            <person name="Oome S."/>
            <person name="Phillips A.J."/>
            <person name="van Rooyen D."/>
            <person name="Rzeszutek E."/>
            <person name="Saraiva M."/>
            <person name="Secombes C.J."/>
            <person name="Seidl M.F."/>
            <person name="Snel B."/>
            <person name="Stassen J.H."/>
            <person name="Sykes S."/>
            <person name="Tripathy S."/>
            <person name="van den Berg H."/>
            <person name="Vega-Arreguin J.C."/>
            <person name="Wawra S."/>
            <person name="Young S.K."/>
            <person name="Zeng Q."/>
            <person name="Dieguez-Uribeondo J."/>
            <person name="Russ C."/>
            <person name="Tyler B.M."/>
            <person name="van West P."/>
        </authorList>
    </citation>
    <scope>NUCLEOTIDE SEQUENCE [LARGE SCALE GENOMIC DNA]</scope>
    <source>
        <strain evidence="2 3">CBS 223.65</strain>
    </source>
</reference>
<dbReference type="KEGG" id="spar:SPRG_15578"/>
<dbReference type="OMA" id="LFWRWHV"/>
<dbReference type="GeneID" id="24137290"/>
<dbReference type="InterPro" id="IPR038279">
    <property type="entry name" value="Ndc10_dom2_sf"/>
</dbReference>
<dbReference type="Proteomes" id="UP000030745">
    <property type="component" value="Unassembled WGS sequence"/>
</dbReference>
<organism evidence="2 3">
    <name type="scientific">Saprolegnia parasitica (strain CBS 223.65)</name>
    <dbReference type="NCBI Taxonomy" id="695850"/>
    <lineage>
        <taxon>Eukaryota</taxon>
        <taxon>Sar</taxon>
        <taxon>Stramenopiles</taxon>
        <taxon>Oomycota</taxon>
        <taxon>Saprolegniomycetes</taxon>
        <taxon>Saprolegniales</taxon>
        <taxon>Saprolegniaceae</taxon>
        <taxon>Saprolegnia</taxon>
    </lineage>
</organism>
<dbReference type="EMBL" id="KK583371">
    <property type="protein sequence ID" value="KDO19099.1"/>
    <property type="molecule type" value="Genomic_DNA"/>
</dbReference>